<feature type="transmembrane region" description="Helical" evidence="1">
    <location>
        <begin position="14"/>
        <end position="38"/>
    </location>
</feature>
<evidence type="ECO:0000313" key="3">
    <source>
        <dbReference type="Proteomes" id="UP000559598"/>
    </source>
</evidence>
<gene>
    <name evidence="2" type="ORF">GGR02_003563</name>
</gene>
<evidence type="ECO:0000313" key="2">
    <source>
        <dbReference type="EMBL" id="MBB4075709.1"/>
    </source>
</evidence>
<evidence type="ECO:0000256" key="1">
    <source>
        <dbReference type="SAM" id="Phobius"/>
    </source>
</evidence>
<comment type="caution">
    <text evidence="2">The sequence shown here is derived from an EMBL/GenBank/DDBJ whole genome shotgun (WGS) entry which is preliminary data.</text>
</comment>
<keyword evidence="3" id="KW-1185">Reference proteome</keyword>
<dbReference type="EMBL" id="JACIDE010000051">
    <property type="protein sequence ID" value="MBB4075709.1"/>
    <property type="molecule type" value="Genomic_DNA"/>
</dbReference>
<name>A0A840E1Q5_9BACL</name>
<dbReference type="AlphaFoldDB" id="A0A840E1Q5"/>
<sequence length="41" mass="4598">MTETTTYSSFITDWLPITIVSVTVAIIVLVGILVFRVLKQK</sequence>
<keyword evidence="1" id="KW-0812">Transmembrane</keyword>
<proteinExistence type="predicted"/>
<dbReference type="Proteomes" id="UP000559598">
    <property type="component" value="Unassembled WGS sequence"/>
</dbReference>
<reference evidence="2 3" key="1">
    <citation type="submission" date="2020-08" db="EMBL/GenBank/DDBJ databases">
        <title>Genomic Encyclopedia of Type Strains, Phase IV (KMG-IV): sequencing the most valuable type-strain genomes for metagenomic binning, comparative biology and taxonomic classification.</title>
        <authorList>
            <person name="Goeker M."/>
        </authorList>
    </citation>
    <scope>NUCLEOTIDE SEQUENCE [LARGE SCALE GENOMIC DNA]</scope>
    <source>
        <strain evidence="2 3">DSM 17075</strain>
    </source>
</reference>
<keyword evidence="1" id="KW-1133">Transmembrane helix</keyword>
<keyword evidence="1" id="KW-0472">Membrane</keyword>
<organism evidence="2 3">
    <name type="scientific">Anoxybacteroides voinovskiense</name>
    <dbReference type="NCBI Taxonomy" id="230470"/>
    <lineage>
        <taxon>Bacteria</taxon>
        <taxon>Bacillati</taxon>
        <taxon>Bacillota</taxon>
        <taxon>Bacilli</taxon>
        <taxon>Bacillales</taxon>
        <taxon>Anoxybacillaceae</taxon>
        <taxon>Anoxybacteroides</taxon>
    </lineage>
</organism>
<protein>
    <submittedName>
        <fullName evidence="2">Uncharacterized protein</fullName>
    </submittedName>
</protein>
<accession>A0A840E1Q5</accession>